<keyword evidence="1" id="KW-0175">Coiled coil</keyword>
<evidence type="ECO:0000256" key="2">
    <source>
        <dbReference type="SAM" id="SignalP"/>
    </source>
</evidence>
<keyword evidence="4" id="KW-1185">Reference proteome</keyword>
<comment type="caution">
    <text evidence="3">The sequence shown here is derived from an EMBL/GenBank/DDBJ whole genome shotgun (WGS) entry which is preliminary data.</text>
</comment>
<dbReference type="RefSeq" id="WP_410023802.1">
    <property type="nucleotide sequence ID" value="NZ_JBGMEG010000003.1"/>
</dbReference>
<dbReference type="Proteomes" id="UP001637993">
    <property type="component" value="Unassembled WGS sequence"/>
</dbReference>
<name>A0ABW9MZH9_9FIRM</name>
<keyword evidence="2" id="KW-0732">Signal</keyword>
<evidence type="ECO:0000313" key="4">
    <source>
        <dbReference type="Proteomes" id="UP001637993"/>
    </source>
</evidence>
<protein>
    <recommendedName>
        <fullName evidence="5">SCP domain-containing protein</fullName>
    </recommendedName>
</protein>
<feature type="chain" id="PRO_5046089016" description="SCP domain-containing protein" evidence="2">
    <location>
        <begin position="22"/>
        <end position="329"/>
    </location>
</feature>
<evidence type="ECO:0000256" key="1">
    <source>
        <dbReference type="SAM" id="Coils"/>
    </source>
</evidence>
<proteinExistence type="predicted"/>
<reference evidence="3 4" key="1">
    <citation type="journal article" date="2025" name="Anaerobe">
        <title>Description of Anaerococcus kampingiae sp. nov., Anaerococcus groningensis sp. nov., Anaerococcus martiniensis sp. nov., and Anaerococcus cruorum sp. nov., isolated from human clinical specimens.</title>
        <authorList>
            <person name="Boiten K.E."/>
            <person name="Meijer J."/>
            <person name="van Wezel E.M."/>
            <person name="Veloo A.C.M."/>
        </authorList>
    </citation>
    <scope>NUCLEOTIDE SEQUENCE [LARGE SCALE GENOMIC DNA]</scope>
    <source>
        <strain evidence="3 4">ENR1011</strain>
    </source>
</reference>
<accession>A0ABW9MZH9</accession>
<evidence type="ECO:0000313" key="3">
    <source>
        <dbReference type="EMBL" id="MFO3717218.1"/>
    </source>
</evidence>
<dbReference type="EMBL" id="JBGMEG010000003">
    <property type="protein sequence ID" value="MFO3717218.1"/>
    <property type="molecule type" value="Genomic_DNA"/>
</dbReference>
<feature type="signal peptide" evidence="2">
    <location>
        <begin position="1"/>
        <end position="21"/>
    </location>
</feature>
<evidence type="ECO:0008006" key="5">
    <source>
        <dbReference type="Google" id="ProtNLM"/>
    </source>
</evidence>
<sequence>MKKIKKVTAAVLAISFSFLGASVTSESNLSYASQSQSAPKIDLGVSQANYPYQESVVTLKQDDATRQQFMDHIVELRTKAWNDNLIVPWYGEGENTKSVRDIYIQWSDGDPEWYKNAFNYNYGLEKLAIQRAYELTLTGDSQNRPDGSHYSTMYHEDYSLGNADTFWVFDEENEVDVDTFFEIFASDKKYNEFKNSKGSTENTILETLVMYQPTQLSIGYGQVTNKETGRSFAVVAFDLDPYVWADEENYVGEYTMSFGNPNFKKASKETLDKLENSVKEAKRTIAGAEILTNSMPNFGEKYGYELGRLIENQKKIISKAEAFLRANGR</sequence>
<gene>
    <name evidence="3" type="ORF">AB9Q04_02490</name>
</gene>
<organism evidence="3 4">
    <name type="scientific">Anaerococcus groningensis</name>
    <dbReference type="NCBI Taxonomy" id="3115616"/>
    <lineage>
        <taxon>Bacteria</taxon>
        <taxon>Bacillati</taxon>
        <taxon>Bacillota</taxon>
        <taxon>Tissierellia</taxon>
        <taxon>Tissierellales</taxon>
        <taxon>Peptoniphilaceae</taxon>
        <taxon>Anaerococcus</taxon>
    </lineage>
</organism>
<feature type="coiled-coil region" evidence="1">
    <location>
        <begin position="264"/>
        <end position="291"/>
    </location>
</feature>